<keyword evidence="1" id="KW-0472">Membrane</keyword>
<accession>S7XKS8</accession>
<dbReference type="AlphaFoldDB" id="S7XKS8"/>
<feature type="transmembrane region" description="Helical" evidence="1">
    <location>
        <begin position="122"/>
        <end position="147"/>
    </location>
</feature>
<keyword evidence="3" id="KW-1185">Reference proteome</keyword>
<dbReference type="EMBL" id="ATCN01000170">
    <property type="protein sequence ID" value="EPR79649.1"/>
    <property type="molecule type" value="Genomic_DNA"/>
</dbReference>
<sequence>MFLLPPESIHPFYSIILHLRLIKFNITLEKVPLFHINFKSICIISIVNIISSIFEIFSALMVYKFIPNKGFLKDDTLRILFGLEFPRIIKCLALIFSYIISIALSCLSASIIYIYYKKYVKFYLITYIMILSQCSFFASAGETAFIFTRFLFPDEHRDCIPIYIARFVLCYFTFRTNFLTLTYPRRKETIIFIVIFIYSIAFTHLKLMSSMMVIDYIITRKT</sequence>
<evidence type="ECO:0000256" key="1">
    <source>
        <dbReference type="SAM" id="Phobius"/>
    </source>
</evidence>
<feature type="transmembrane region" description="Helical" evidence="1">
    <location>
        <begin position="38"/>
        <end position="63"/>
    </location>
</feature>
<dbReference type="InParanoid" id="S7XKS8"/>
<dbReference type="HOGENOM" id="CLU_1246065_0_0_1"/>
<evidence type="ECO:0000313" key="3">
    <source>
        <dbReference type="Proteomes" id="UP000014978"/>
    </source>
</evidence>
<evidence type="ECO:0000313" key="2">
    <source>
        <dbReference type="EMBL" id="EPR79649.1"/>
    </source>
</evidence>
<feature type="transmembrane region" description="Helical" evidence="1">
    <location>
        <begin position="190"/>
        <end position="218"/>
    </location>
</feature>
<organism evidence="2 3">
    <name type="scientific">Spraguea lophii (strain 42_110)</name>
    <name type="common">Microsporidian parasite</name>
    <dbReference type="NCBI Taxonomy" id="1358809"/>
    <lineage>
        <taxon>Eukaryota</taxon>
        <taxon>Fungi</taxon>
        <taxon>Fungi incertae sedis</taxon>
        <taxon>Microsporidia</taxon>
        <taxon>Spragueidae</taxon>
        <taxon>Spraguea</taxon>
    </lineage>
</organism>
<feature type="transmembrane region" description="Helical" evidence="1">
    <location>
        <begin position="91"/>
        <end position="116"/>
    </location>
</feature>
<proteinExistence type="predicted"/>
<dbReference type="VEuPathDB" id="MicrosporidiaDB:SLOPH_701"/>
<protein>
    <submittedName>
        <fullName evidence="2">Uncharacterized protein</fullName>
    </submittedName>
</protein>
<keyword evidence="1" id="KW-1133">Transmembrane helix</keyword>
<comment type="caution">
    <text evidence="2">The sequence shown here is derived from an EMBL/GenBank/DDBJ whole genome shotgun (WGS) entry which is preliminary data.</text>
</comment>
<gene>
    <name evidence="2" type="ORF">SLOPH_701</name>
</gene>
<name>S7XKS8_SPRLO</name>
<dbReference type="Proteomes" id="UP000014978">
    <property type="component" value="Unassembled WGS sequence"/>
</dbReference>
<feature type="transmembrane region" description="Helical" evidence="1">
    <location>
        <begin position="159"/>
        <end position="178"/>
    </location>
</feature>
<reference evidence="3" key="1">
    <citation type="journal article" date="2013" name="PLoS Genet.">
        <title>The genome of Spraguea lophii and the basis of host-microsporidian interactions.</title>
        <authorList>
            <person name="Campbell S.E."/>
            <person name="Williams T.A."/>
            <person name="Yousuf A."/>
            <person name="Soanes D.M."/>
            <person name="Paszkiewicz K.H."/>
            <person name="Williams B.A.P."/>
        </authorList>
    </citation>
    <scope>NUCLEOTIDE SEQUENCE [LARGE SCALE GENOMIC DNA]</scope>
    <source>
        <strain evidence="3">42_110</strain>
    </source>
</reference>
<keyword evidence="1" id="KW-0812">Transmembrane</keyword>